<gene>
    <name evidence="1" type="ORF">O1611_g4452</name>
</gene>
<reference evidence="1" key="1">
    <citation type="submission" date="2022-12" db="EMBL/GenBank/DDBJ databases">
        <title>Genome Sequence of Lasiodiplodia mahajangana.</title>
        <authorList>
            <person name="Buettner E."/>
        </authorList>
    </citation>
    <scope>NUCLEOTIDE SEQUENCE</scope>
    <source>
        <strain evidence="1">VT137</strain>
    </source>
</reference>
<accession>A0ACC2JNX8</accession>
<protein>
    <submittedName>
        <fullName evidence="1">Uncharacterized protein</fullName>
    </submittedName>
</protein>
<organism evidence="1 2">
    <name type="scientific">Lasiodiplodia mahajangana</name>
    <dbReference type="NCBI Taxonomy" id="1108764"/>
    <lineage>
        <taxon>Eukaryota</taxon>
        <taxon>Fungi</taxon>
        <taxon>Dikarya</taxon>
        <taxon>Ascomycota</taxon>
        <taxon>Pezizomycotina</taxon>
        <taxon>Dothideomycetes</taxon>
        <taxon>Dothideomycetes incertae sedis</taxon>
        <taxon>Botryosphaeriales</taxon>
        <taxon>Botryosphaeriaceae</taxon>
        <taxon>Lasiodiplodia</taxon>
    </lineage>
</organism>
<dbReference type="Proteomes" id="UP001153332">
    <property type="component" value="Unassembled WGS sequence"/>
</dbReference>
<evidence type="ECO:0000313" key="1">
    <source>
        <dbReference type="EMBL" id="KAJ8129180.1"/>
    </source>
</evidence>
<proteinExistence type="predicted"/>
<keyword evidence="2" id="KW-1185">Reference proteome</keyword>
<name>A0ACC2JNX8_9PEZI</name>
<comment type="caution">
    <text evidence="1">The sequence shown here is derived from an EMBL/GenBank/DDBJ whole genome shotgun (WGS) entry which is preliminary data.</text>
</comment>
<dbReference type="EMBL" id="JAPUUL010000839">
    <property type="protein sequence ID" value="KAJ8129180.1"/>
    <property type="molecule type" value="Genomic_DNA"/>
</dbReference>
<sequence>MFPVSPPLGALRLATIQDVPRIAVVATSGFYYSPVFSWERPYHQEFPRDTFMSYEKMFADIIRSPDYVAVVVEDSFDPNEATKSGATIDPDTRLPTHDAGEKVIVGVATWKFEPDSERRGQFLDPDDNPNLKFSRGLGRDKKEWRVEQLDADCDAAEKKHLSGDQLMDMVVVHPAYWKRGHGTTLVKWGMSMADLDHVDQGVVAAKMGEQLYLKLGYTKLAEVHVCDDKEPADVTVGILEYCYRPRFTIESQNAVL</sequence>
<evidence type="ECO:0000313" key="2">
    <source>
        <dbReference type="Proteomes" id="UP001153332"/>
    </source>
</evidence>